<dbReference type="EMBL" id="KV918914">
    <property type="protein sequence ID" value="OSX75195.1"/>
    <property type="molecule type" value="Genomic_DNA"/>
</dbReference>
<proteinExistence type="predicted"/>
<keyword evidence="3" id="KW-1185">Reference proteome</keyword>
<feature type="compositionally biased region" description="Pro residues" evidence="1">
    <location>
        <begin position="37"/>
        <end position="50"/>
    </location>
</feature>
<reference evidence="2 3" key="1">
    <citation type="submission" date="2017-03" db="EMBL/GenBank/DDBJ databases">
        <title>WGS assembly of Porphyra umbilicalis.</title>
        <authorList>
            <person name="Brawley S.H."/>
            <person name="Blouin N.A."/>
            <person name="Ficko-Blean E."/>
            <person name="Wheeler G.L."/>
            <person name="Lohr M."/>
            <person name="Goodson H.V."/>
            <person name="Jenkins J.W."/>
            <person name="Blaby-Haas C.E."/>
            <person name="Helliwell K.E."/>
            <person name="Chan C."/>
            <person name="Marriage T."/>
            <person name="Bhattacharya D."/>
            <person name="Klein A.S."/>
            <person name="Badis Y."/>
            <person name="Brodie J."/>
            <person name="Cao Y."/>
            <person name="Collen J."/>
            <person name="Dittami S.M."/>
            <person name="Gachon C.M."/>
            <person name="Green B.R."/>
            <person name="Karpowicz S."/>
            <person name="Kim J.W."/>
            <person name="Kudahl U."/>
            <person name="Lin S."/>
            <person name="Michel G."/>
            <person name="Mittag M."/>
            <person name="Olson B.J."/>
            <person name="Pangilinan J."/>
            <person name="Peng Y."/>
            <person name="Qiu H."/>
            <person name="Shu S."/>
            <person name="Singer J.T."/>
            <person name="Smith A.G."/>
            <person name="Sprecher B.N."/>
            <person name="Wagner V."/>
            <person name="Wang W."/>
            <person name="Wang Z.-Y."/>
            <person name="Yan J."/>
            <person name="Yarish C."/>
            <person name="Zoeuner-Riek S."/>
            <person name="Zhuang Y."/>
            <person name="Zou Y."/>
            <person name="Lindquist E.A."/>
            <person name="Grimwood J."/>
            <person name="Barry K."/>
            <person name="Rokhsar D.S."/>
            <person name="Schmutz J."/>
            <person name="Stiller J.W."/>
            <person name="Grossman A.R."/>
            <person name="Prochnik S.E."/>
        </authorList>
    </citation>
    <scope>NUCLEOTIDE SEQUENCE [LARGE SCALE GENOMIC DNA]</scope>
    <source>
        <strain evidence="2">4086291</strain>
    </source>
</reference>
<accession>A0A1X6P360</accession>
<feature type="region of interest" description="Disordered" evidence="1">
    <location>
        <begin position="1"/>
        <end position="136"/>
    </location>
</feature>
<dbReference type="AlphaFoldDB" id="A0A1X6P360"/>
<dbReference type="Proteomes" id="UP000218209">
    <property type="component" value="Unassembled WGS sequence"/>
</dbReference>
<name>A0A1X6P360_PORUM</name>
<gene>
    <name evidence="2" type="ORF">BU14_0248s0001</name>
</gene>
<evidence type="ECO:0000313" key="2">
    <source>
        <dbReference type="EMBL" id="OSX75195.1"/>
    </source>
</evidence>
<sequence length="262" mass="28410">MMPSRGTLATCLPFDRVDDGGRPLPRGVRASSLPALVVPPRPRRPSPPSSSLPARVICPRPRRPSPPSTPLPARDAPPHPRRPSPPASSLPACVVPSRSRRPSRGFRVSASSSPLPGRSRVVAARQSGHVGDDGPGGDRLRLIHVFEVLCIDDAVDVSGPALFHRGVHPDGLLHVIFQHQLDGRRSLGGGDVRSDRLRLLRGGALVLRGDAPTRARPRRRGIPRRRRRWHYRLLHALNEPIVSLLRGERDGVAGPQASKSSC</sequence>
<evidence type="ECO:0000313" key="3">
    <source>
        <dbReference type="Proteomes" id="UP000218209"/>
    </source>
</evidence>
<organism evidence="2 3">
    <name type="scientific">Porphyra umbilicalis</name>
    <name type="common">Purple laver</name>
    <name type="synonym">Red alga</name>
    <dbReference type="NCBI Taxonomy" id="2786"/>
    <lineage>
        <taxon>Eukaryota</taxon>
        <taxon>Rhodophyta</taxon>
        <taxon>Bangiophyceae</taxon>
        <taxon>Bangiales</taxon>
        <taxon>Bangiaceae</taxon>
        <taxon>Porphyra</taxon>
    </lineage>
</organism>
<evidence type="ECO:0000256" key="1">
    <source>
        <dbReference type="SAM" id="MobiDB-lite"/>
    </source>
</evidence>
<protein>
    <submittedName>
        <fullName evidence="2">Uncharacterized protein</fullName>
    </submittedName>
</protein>